<organism evidence="3 4">
    <name type="scientific">Aquilegia coerulea</name>
    <name type="common">Rocky mountain columbine</name>
    <dbReference type="NCBI Taxonomy" id="218851"/>
    <lineage>
        <taxon>Eukaryota</taxon>
        <taxon>Viridiplantae</taxon>
        <taxon>Streptophyta</taxon>
        <taxon>Embryophyta</taxon>
        <taxon>Tracheophyta</taxon>
        <taxon>Spermatophyta</taxon>
        <taxon>Magnoliopsida</taxon>
        <taxon>Ranunculales</taxon>
        <taxon>Ranunculaceae</taxon>
        <taxon>Thalictroideae</taxon>
        <taxon>Aquilegia</taxon>
    </lineage>
</organism>
<keyword evidence="4" id="KW-1185">Reference proteome</keyword>
<feature type="region of interest" description="Disordered" evidence="1">
    <location>
        <begin position="255"/>
        <end position="282"/>
    </location>
</feature>
<evidence type="ECO:0000256" key="1">
    <source>
        <dbReference type="SAM" id="MobiDB-lite"/>
    </source>
</evidence>
<dbReference type="Proteomes" id="UP000230069">
    <property type="component" value="Unassembled WGS sequence"/>
</dbReference>
<reference evidence="3 4" key="1">
    <citation type="submission" date="2017-09" db="EMBL/GenBank/DDBJ databases">
        <title>WGS assembly of Aquilegia coerulea Goldsmith.</title>
        <authorList>
            <person name="Hodges S."/>
            <person name="Kramer E."/>
            <person name="Nordborg M."/>
            <person name="Tomkins J."/>
            <person name="Borevitz J."/>
            <person name="Derieg N."/>
            <person name="Yan J."/>
            <person name="Mihaltcheva S."/>
            <person name="Hayes R.D."/>
            <person name="Rokhsar D."/>
        </authorList>
    </citation>
    <scope>NUCLEOTIDE SEQUENCE [LARGE SCALE GENOMIC DNA]</scope>
    <source>
        <strain evidence="4">cv. Goldsmith</strain>
    </source>
</reference>
<gene>
    <name evidence="3" type="ORF">AQUCO_00700046v1</name>
</gene>
<dbReference type="PRINTS" id="PR01217">
    <property type="entry name" value="PRICHEXTENSN"/>
</dbReference>
<accession>A0A2G5EIB7</accession>
<feature type="non-terminal residue" evidence="3">
    <location>
        <position position="282"/>
    </location>
</feature>
<keyword evidence="2" id="KW-0732">Signal</keyword>
<dbReference type="EMBL" id="KZ305024">
    <property type="protein sequence ID" value="PIA55479.1"/>
    <property type="molecule type" value="Genomic_DNA"/>
</dbReference>
<protein>
    <recommendedName>
        <fullName evidence="5">Proline-rich protein</fullName>
    </recommendedName>
</protein>
<dbReference type="AlphaFoldDB" id="A0A2G5EIB7"/>
<feature type="signal peptide" evidence="2">
    <location>
        <begin position="1"/>
        <end position="27"/>
    </location>
</feature>
<evidence type="ECO:0000313" key="3">
    <source>
        <dbReference type="EMBL" id="PIA55479.1"/>
    </source>
</evidence>
<name>A0A2G5EIB7_AQUCA</name>
<sequence>MRILSPASSGGTLKVTLVLLLLSFCYCHEKSVEVIGVGECSDCAQNNIENKHAVSGLPVAIDCKAADGTFKTRGVGELDEEGKFKVVLPSEIVKDNGELEEECFAQLHSASSSPCATNNGLEALKIVFKSKDNEKITFHPAGKLVFSPNTCTSAHLWPHFKYPPLPKLPPFPKMFNFPPHPPLVFPPFHKPPVYTKPPPTPVPSYSPPVYTKPPSPPVPTYNPPVYTKPPVSPPVPIYKPPVYTKPPPVPKYKPPVYKKPCPPKSKPPVHKKPHPPSHSALE</sequence>
<dbReference type="Pfam" id="PF01190">
    <property type="entry name" value="Pollen_Ole_e_1"/>
    <property type="match status" value="1"/>
</dbReference>
<dbReference type="OrthoDB" id="692967at2759"/>
<dbReference type="PANTHER" id="PTHR33935:SF22">
    <property type="entry name" value="OS10G0149400 PROTEIN"/>
    <property type="match status" value="1"/>
</dbReference>
<evidence type="ECO:0000313" key="4">
    <source>
        <dbReference type="Proteomes" id="UP000230069"/>
    </source>
</evidence>
<evidence type="ECO:0008006" key="5">
    <source>
        <dbReference type="Google" id="ProtNLM"/>
    </source>
</evidence>
<feature type="chain" id="PRO_5013761095" description="Proline-rich protein" evidence="2">
    <location>
        <begin position="28"/>
        <end position="282"/>
    </location>
</feature>
<proteinExistence type="predicted"/>
<dbReference type="PANTHER" id="PTHR33935">
    <property type="entry name" value="OS10G0148100 PROTEIN"/>
    <property type="match status" value="1"/>
</dbReference>
<evidence type="ECO:0000256" key="2">
    <source>
        <dbReference type="SAM" id="SignalP"/>
    </source>
</evidence>